<evidence type="ECO:0000313" key="2">
    <source>
        <dbReference type="EMBL" id="EAY16967.1"/>
    </source>
</evidence>
<dbReference type="AlphaFoldDB" id="A2DRK4"/>
<feature type="compositionally biased region" description="Polar residues" evidence="1">
    <location>
        <begin position="120"/>
        <end position="139"/>
    </location>
</feature>
<reference evidence="2" key="1">
    <citation type="submission" date="2006-10" db="EMBL/GenBank/DDBJ databases">
        <authorList>
            <person name="Amadeo P."/>
            <person name="Zhao Q."/>
            <person name="Wortman J."/>
            <person name="Fraser-Liggett C."/>
            <person name="Carlton J."/>
        </authorList>
    </citation>
    <scope>NUCLEOTIDE SEQUENCE</scope>
    <source>
        <strain evidence="2">G3</strain>
    </source>
</reference>
<proteinExistence type="predicted"/>
<feature type="compositionally biased region" description="Basic and acidic residues" evidence="1">
    <location>
        <begin position="164"/>
        <end position="184"/>
    </location>
</feature>
<dbReference type="RefSeq" id="XP_001329190.1">
    <property type="nucleotide sequence ID" value="XM_001329155.1"/>
</dbReference>
<feature type="compositionally biased region" description="Basic residues" evidence="1">
    <location>
        <begin position="61"/>
        <end position="73"/>
    </location>
</feature>
<accession>A2DRK4</accession>
<reference evidence="2" key="2">
    <citation type="journal article" date="2007" name="Science">
        <title>Draft genome sequence of the sexually transmitted pathogen Trichomonas vaginalis.</title>
        <authorList>
            <person name="Carlton J.M."/>
            <person name="Hirt R.P."/>
            <person name="Silva J.C."/>
            <person name="Delcher A.L."/>
            <person name="Schatz M."/>
            <person name="Zhao Q."/>
            <person name="Wortman J.R."/>
            <person name="Bidwell S.L."/>
            <person name="Alsmark U.C.M."/>
            <person name="Besteiro S."/>
            <person name="Sicheritz-Ponten T."/>
            <person name="Noel C.J."/>
            <person name="Dacks J.B."/>
            <person name="Foster P.G."/>
            <person name="Simillion C."/>
            <person name="Van de Peer Y."/>
            <person name="Miranda-Saavedra D."/>
            <person name="Barton G.J."/>
            <person name="Westrop G.D."/>
            <person name="Mueller S."/>
            <person name="Dessi D."/>
            <person name="Fiori P.L."/>
            <person name="Ren Q."/>
            <person name="Paulsen I."/>
            <person name="Zhang H."/>
            <person name="Bastida-Corcuera F.D."/>
            <person name="Simoes-Barbosa A."/>
            <person name="Brown M.T."/>
            <person name="Hayes R.D."/>
            <person name="Mukherjee M."/>
            <person name="Okumura C.Y."/>
            <person name="Schneider R."/>
            <person name="Smith A.J."/>
            <person name="Vanacova S."/>
            <person name="Villalvazo M."/>
            <person name="Haas B.J."/>
            <person name="Pertea M."/>
            <person name="Feldblyum T.V."/>
            <person name="Utterback T.R."/>
            <person name="Shu C.L."/>
            <person name="Osoegawa K."/>
            <person name="de Jong P.J."/>
            <person name="Hrdy I."/>
            <person name="Horvathova L."/>
            <person name="Zubacova Z."/>
            <person name="Dolezal P."/>
            <person name="Malik S.B."/>
            <person name="Logsdon J.M. Jr."/>
            <person name="Henze K."/>
            <person name="Gupta A."/>
            <person name="Wang C.C."/>
            <person name="Dunne R.L."/>
            <person name="Upcroft J.A."/>
            <person name="Upcroft P."/>
            <person name="White O."/>
            <person name="Salzberg S.L."/>
            <person name="Tang P."/>
            <person name="Chiu C.-H."/>
            <person name="Lee Y.-S."/>
            <person name="Embley T.M."/>
            <person name="Coombs G.H."/>
            <person name="Mottram J.C."/>
            <person name="Tachezy J."/>
            <person name="Fraser-Liggett C.M."/>
            <person name="Johnson P.J."/>
        </authorList>
    </citation>
    <scope>NUCLEOTIDE SEQUENCE [LARGE SCALE GENOMIC DNA]</scope>
    <source>
        <strain evidence="2">G3</strain>
    </source>
</reference>
<organism evidence="2 3">
    <name type="scientific">Trichomonas vaginalis (strain ATCC PRA-98 / G3)</name>
    <dbReference type="NCBI Taxonomy" id="412133"/>
    <lineage>
        <taxon>Eukaryota</taxon>
        <taxon>Metamonada</taxon>
        <taxon>Parabasalia</taxon>
        <taxon>Trichomonadida</taxon>
        <taxon>Trichomonadidae</taxon>
        <taxon>Trichomonas</taxon>
    </lineage>
</organism>
<name>A2DRK4_TRIV3</name>
<feature type="compositionally biased region" description="Basic and acidic residues" evidence="1">
    <location>
        <begin position="74"/>
        <end position="83"/>
    </location>
</feature>
<dbReference type="KEGG" id="tva:4774980"/>
<feature type="compositionally biased region" description="Basic and acidic residues" evidence="1">
    <location>
        <begin position="232"/>
        <end position="265"/>
    </location>
</feature>
<dbReference type="Proteomes" id="UP000001542">
    <property type="component" value="Unassembled WGS sequence"/>
</dbReference>
<dbReference type="VEuPathDB" id="TrichDB:TVAGG3_0696910"/>
<dbReference type="VEuPathDB" id="TrichDB:TVAG_280830"/>
<dbReference type="InParanoid" id="A2DRK4"/>
<feature type="region of interest" description="Disordered" evidence="1">
    <location>
        <begin position="59"/>
        <end position="265"/>
    </location>
</feature>
<evidence type="ECO:0000313" key="3">
    <source>
        <dbReference type="Proteomes" id="UP000001542"/>
    </source>
</evidence>
<dbReference type="EMBL" id="DS113236">
    <property type="protein sequence ID" value="EAY16967.1"/>
    <property type="molecule type" value="Genomic_DNA"/>
</dbReference>
<gene>
    <name evidence="2" type="ORF">TVAG_280830</name>
</gene>
<sequence>MPPQCTLRFPSSFSKSVKPIAIDTAIKEKSYSIGIQQKIDDRFIQKSLEESFIFKIDFKKSSHRHKKSSSHTKKPTDTAEKADNASQKSPEKKHRHKHEKSSEISKNTTDTIDKTEDNLGKSTENEQNLEITPESPTKSNQEEELTVKSPDKPIDKKHRHRHGISSDKTKNSTETVEKTEEKSPEKKHRHRHEKSSDNIKKSTDKNPEKFPEKKKRHHHDKSTESIKNTTETVDKTEETSEKSTDSKHKSRNENSSHKSRSKSDDSYIQIDGHKLFLQNLVSSSSKSCPKGFSKFNFTTTVSSPLMNDYFLQRFGPAFFHIQKIENSKEIINLKVNETVIITENNQVDAVLVISPRKQCQINFNLYNQPINGENVAGNGQFQPTKHRHQKLIGTAMYQFLPKRVRKISIGTINITVETLDSAEKYGTPALPLEEDAEPESGEPPNSKFYRWIVSTAKTADGVKFCKILSNFIDEINKDMTTYKKAVKQNFDIITGFHITTPDEDLYVIETRATEPRRTSILMSKILNDSPESIHITSNTSISYQSPRLFRRLASVFPTITIPISISELVTIEGLYFRKSGFSSLFSVSQKIFDLFGIHDCGLDCFYPTYRELRELIKRANDLYLAPISKGIKIRPPTSVNSKTFDRRNILVDKNTKSTDVSLKCSENFKIEEKISTQNAEIIKPERNKLVFRFQKRTPSIKDHIPISQPSTMTSNNPRLSSRRNKK</sequence>
<feature type="compositionally biased region" description="Polar residues" evidence="1">
    <location>
        <begin position="707"/>
        <end position="719"/>
    </location>
</feature>
<feature type="compositionally biased region" description="Basic and acidic residues" evidence="1">
    <location>
        <begin position="145"/>
        <end position="154"/>
    </location>
</feature>
<feature type="region of interest" description="Disordered" evidence="1">
    <location>
        <begin position="701"/>
        <end position="726"/>
    </location>
</feature>
<keyword evidence="3" id="KW-1185">Reference proteome</keyword>
<feature type="compositionally biased region" description="Basic and acidic residues" evidence="1">
    <location>
        <begin position="194"/>
        <end position="211"/>
    </location>
</feature>
<evidence type="ECO:0000256" key="1">
    <source>
        <dbReference type="SAM" id="MobiDB-lite"/>
    </source>
</evidence>
<protein>
    <submittedName>
        <fullName evidence="2">Uncharacterized protein</fullName>
    </submittedName>
</protein>